<name>A0ABD0KR01_9CAEN</name>
<proteinExistence type="predicted"/>
<dbReference type="EMBL" id="JACVVK020000135">
    <property type="protein sequence ID" value="KAK7489622.1"/>
    <property type="molecule type" value="Genomic_DNA"/>
</dbReference>
<keyword evidence="3" id="KW-1185">Reference proteome</keyword>
<evidence type="ECO:0000256" key="1">
    <source>
        <dbReference type="SAM" id="MobiDB-lite"/>
    </source>
</evidence>
<gene>
    <name evidence="2" type="ORF">BaRGS_00019017</name>
</gene>
<feature type="region of interest" description="Disordered" evidence="1">
    <location>
        <begin position="192"/>
        <end position="267"/>
    </location>
</feature>
<feature type="compositionally biased region" description="Polar residues" evidence="1">
    <location>
        <begin position="245"/>
        <end position="267"/>
    </location>
</feature>
<feature type="compositionally biased region" description="Basic and acidic residues" evidence="1">
    <location>
        <begin position="210"/>
        <end position="223"/>
    </location>
</feature>
<evidence type="ECO:0000313" key="3">
    <source>
        <dbReference type="Proteomes" id="UP001519460"/>
    </source>
</evidence>
<sequence>YVVHCFSHQSVPQDSLAVIVSRRVVWVVTRCVILTMGNVRAEKDGSEQLVKRLVESHGENPSLPSRGKDVDIPANGKCVPSVTTTTVCLASPPLRSVFRVGQGVVTRVTDSLDTVHVGRDGSRHFVIRFVRLVSMATRVFHHAQTTLVLGSVANRRVNVKLAVLRVGLVQLVPNHLTQIPDTFTEPGVQWDFQGSRSGPQKETAVDFSGDSDRQSEGPAREQDDGSDNYDKLASYENSDDIKPYTSLQTHQPSTHGPYTLKTTDNRY</sequence>
<protein>
    <submittedName>
        <fullName evidence="2">Uncharacterized protein</fullName>
    </submittedName>
</protein>
<comment type="caution">
    <text evidence="2">The sequence shown here is derived from an EMBL/GenBank/DDBJ whole genome shotgun (WGS) entry which is preliminary data.</text>
</comment>
<organism evidence="2 3">
    <name type="scientific">Batillaria attramentaria</name>
    <dbReference type="NCBI Taxonomy" id="370345"/>
    <lineage>
        <taxon>Eukaryota</taxon>
        <taxon>Metazoa</taxon>
        <taxon>Spiralia</taxon>
        <taxon>Lophotrochozoa</taxon>
        <taxon>Mollusca</taxon>
        <taxon>Gastropoda</taxon>
        <taxon>Caenogastropoda</taxon>
        <taxon>Sorbeoconcha</taxon>
        <taxon>Cerithioidea</taxon>
        <taxon>Batillariidae</taxon>
        <taxon>Batillaria</taxon>
    </lineage>
</organism>
<reference evidence="2 3" key="1">
    <citation type="journal article" date="2023" name="Sci. Data">
        <title>Genome assembly of the Korean intertidal mud-creeper Batillaria attramentaria.</title>
        <authorList>
            <person name="Patra A.K."/>
            <person name="Ho P.T."/>
            <person name="Jun S."/>
            <person name="Lee S.J."/>
            <person name="Kim Y."/>
            <person name="Won Y.J."/>
        </authorList>
    </citation>
    <scope>NUCLEOTIDE SEQUENCE [LARGE SCALE GENOMIC DNA]</scope>
    <source>
        <strain evidence="2">Wonlab-2016</strain>
    </source>
</reference>
<dbReference type="Proteomes" id="UP001519460">
    <property type="component" value="Unassembled WGS sequence"/>
</dbReference>
<feature type="non-terminal residue" evidence="2">
    <location>
        <position position="1"/>
    </location>
</feature>
<feature type="non-terminal residue" evidence="2">
    <location>
        <position position="267"/>
    </location>
</feature>
<evidence type="ECO:0000313" key="2">
    <source>
        <dbReference type="EMBL" id="KAK7489622.1"/>
    </source>
</evidence>
<dbReference type="AlphaFoldDB" id="A0ABD0KR01"/>
<accession>A0ABD0KR01</accession>